<evidence type="ECO:0000256" key="1">
    <source>
        <dbReference type="SAM" id="MobiDB-lite"/>
    </source>
</evidence>
<sequence length="185" mass="20615">MKKSFVLCERGLLSWLAWHVKPQLLITSSPSPARSSSDTMKNGAVLTRSRLSELWGTGVDALRAAGAGPGICPSAFYERRGGAGRGPKKRRRRAWPKEEEAQGVAQRRGGAERGPKKRRRRAWPPTLINHSVEMADGREPVSTAILRFTPFARRSTRKRFRSSRSALFPGRDVTTPHTVRSLRST</sequence>
<evidence type="ECO:0000313" key="3">
    <source>
        <dbReference type="Proteomes" id="UP001152622"/>
    </source>
</evidence>
<comment type="caution">
    <text evidence="2">The sequence shown here is derived from an EMBL/GenBank/DDBJ whole genome shotgun (WGS) entry which is preliminary data.</text>
</comment>
<dbReference type="Proteomes" id="UP001152622">
    <property type="component" value="Chromosome 6"/>
</dbReference>
<dbReference type="AlphaFoldDB" id="A0A9Q1IWK2"/>
<feature type="region of interest" description="Disordered" evidence="1">
    <location>
        <begin position="77"/>
        <end position="124"/>
    </location>
</feature>
<gene>
    <name evidence="2" type="ORF">SKAU_G00184070</name>
</gene>
<name>A0A9Q1IWK2_SYNKA</name>
<evidence type="ECO:0000313" key="2">
    <source>
        <dbReference type="EMBL" id="KAJ8355613.1"/>
    </source>
</evidence>
<accession>A0A9Q1IWK2</accession>
<organism evidence="2 3">
    <name type="scientific">Synaphobranchus kaupii</name>
    <name type="common">Kaup's arrowtooth eel</name>
    <dbReference type="NCBI Taxonomy" id="118154"/>
    <lineage>
        <taxon>Eukaryota</taxon>
        <taxon>Metazoa</taxon>
        <taxon>Chordata</taxon>
        <taxon>Craniata</taxon>
        <taxon>Vertebrata</taxon>
        <taxon>Euteleostomi</taxon>
        <taxon>Actinopterygii</taxon>
        <taxon>Neopterygii</taxon>
        <taxon>Teleostei</taxon>
        <taxon>Anguilliformes</taxon>
        <taxon>Synaphobranchidae</taxon>
        <taxon>Synaphobranchus</taxon>
    </lineage>
</organism>
<proteinExistence type="predicted"/>
<reference evidence="2" key="1">
    <citation type="journal article" date="2023" name="Science">
        <title>Genome structures resolve the early diversification of teleost fishes.</title>
        <authorList>
            <person name="Parey E."/>
            <person name="Louis A."/>
            <person name="Montfort J."/>
            <person name="Bouchez O."/>
            <person name="Roques C."/>
            <person name="Iampietro C."/>
            <person name="Lluch J."/>
            <person name="Castinel A."/>
            <person name="Donnadieu C."/>
            <person name="Desvignes T."/>
            <person name="Floi Bucao C."/>
            <person name="Jouanno E."/>
            <person name="Wen M."/>
            <person name="Mejri S."/>
            <person name="Dirks R."/>
            <person name="Jansen H."/>
            <person name="Henkel C."/>
            <person name="Chen W.J."/>
            <person name="Zahm M."/>
            <person name="Cabau C."/>
            <person name="Klopp C."/>
            <person name="Thompson A.W."/>
            <person name="Robinson-Rechavi M."/>
            <person name="Braasch I."/>
            <person name="Lecointre G."/>
            <person name="Bobe J."/>
            <person name="Postlethwait J.H."/>
            <person name="Berthelot C."/>
            <person name="Roest Crollius H."/>
            <person name="Guiguen Y."/>
        </authorList>
    </citation>
    <scope>NUCLEOTIDE SEQUENCE</scope>
    <source>
        <strain evidence="2">WJC10195</strain>
    </source>
</reference>
<protein>
    <submittedName>
        <fullName evidence="2">Uncharacterized protein</fullName>
    </submittedName>
</protein>
<dbReference type="EMBL" id="JAINUF010000006">
    <property type="protein sequence ID" value="KAJ8355613.1"/>
    <property type="molecule type" value="Genomic_DNA"/>
</dbReference>
<keyword evidence="3" id="KW-1185">Reference proteome</keyword>